<dbReference type="OrthoDB" id="5835829at2759"/>
<keyword evidence="2" id="KW-0328">Glycosyltransferase</keyword>
<reference evidence="5" key="1">
    <citation type="submission" date="2019-12" db="EMBL/GenBank/DDBJ databases">
        <authorList>
            <person name="Scholes J."/>
        </authorList>
    </citation>
    <scope>NUCLEOTIDE SEQUENCE</scope>
</reference>
<gene>
    <name evidence="5" type="ORF">SHERM_25769</name>
</gene>
<name>A0A9N7NHV6_STRHE</name>
<dbReference type="FunFam" id="3.40.50.2000:FF:000071">
    <property type="entry name" value="Glycosyltransferase"/>
    <property type="match status" value="1"/>
</dbReference>
<proteinExistence type="inferred from homology"/>
<dbReference type="GO" id="GO:0035251">
    <property type="term" value="F:UDP-glucosyltransferase activity"/>
    <property type="evidence" value="ECO:0007669"/>
    <property type="project" value="TreeGrafter"/>
</dbReference>
<accession>A0A9N7NHV6</accession>
<dbReference type="Pfam" id="PF26168">
    <property type="entry name" value="Glyco_transf_N"/>
    <property type="match status" value="1"/>
</dbReference>
<dbReference type="Gene3D" id="3.40.50.2000">
    <property type="entry name" value="Glycogen Phosphorylase B"/>
    <property type="match status" value="3"/>
</dbReference>
<evidence type="ECO:0000256" key="2">
    <source>
        <dbReference type="ARBA" id="ARBA00022676"/>
    </source>
</evidence>
<evidence type="ECO:0000256" key="1">
    <source>
        <dbReference type="ARBA" id="ARBA00009995"/>
    </source>
</evidence>
<protein>
    <submittedName>
        <fullName evidence="5">UDP-glycosyltransferase 73D1</fullName>
    </submittedName>
</protein>
<dbReference type="PANTHER" id="PTHR48047">
    <property type="entry name" value="GLYCOSYLTRANSFERASE"/>
    <property type="match status" value="1"/>
</dbReference>
<evidence type="ECO:0000313" key="6">
    <source>
        <dbReference type="Proteomes" id="UP001153555"/>
    </source>
</evidence>
<evidence type="ECO:0000256" key="3">
    <source>
        <dbReference type="ARBA" id="ARBA00022679"/>
    </source>
</evidence>
<dbReference type="SUPFAM" id="SSF53756">
    <property type="entry name" value="UDP-Glycosyltransferase/glycogen phosphorylase"/>
    <property type="match status" value="1"/>
</dbReference>
<dbReference type="InterPro" id="IPR058980">
    <property type="entry name" value="Glyco_transf_N"/>
</dbReference>
<dbReference type="Proteomes" id="UP001153555">
    <property type="component" value="Unassembled WGS sequence"/>
</dbReference>
<keyword evidence="6" id="KW-1185">Reference proteome</keyword>
<sequence length="360" mass="39221">MAPPASSSEQLHFILVPLPAQGHIIPMIDIAKLLAAHGSTATLVTTPLNAARFSDAFLRARASGLDVRTLVIPFPSSRDLPTGCESLDSLPSPGLLRRFYAALDSLEAPLEARLLKAIHPPPSCVISDRCLPWTTRTARRFGVPRLVFHGMSCFALLGSHNVRVSGAHLVKRPETEAFEIPGMPVGVRISRAQLPGSLVAMPELDDIRGRMAEAESSAYGVVVNSFEEVEGGCVEEYRKVVNNRVWCIGPVSLCNRETRDKFERGNKASIDETKIGVRVGVELPVRWGEEERVGVLVGKEGVGSAIETLMGGGEEGEKRRMRSEELRAVANCKMENGGSAHRNISTLIRDVMEHQAQVRH</sequence>
<evidence type="ECO:0000313" key="5">
    <source>
        <dbReference type="EMBL" id="CAA0830345.1"/>
    </source>
</evidence>
<dbReference type="EMBL" id="CACSLK010027829">
    <property type="protein sequence ID" value="CAA0830345.1"/>
    <property type="molecule type" value="Genomic_DNA"/>
</dbReference>
<feature type="domain" description="Glycosyltransferase N-terminal" evidence="4">
    <location>
        <begin position="10"/>
        <end position="251"/>
    </location>
</feature>
<comment type="caution">
    <text evidence="5">The sequence shown here is derived from an EMBL/GenBank/DDBJ whole genome shotgun (WGS) entry which is preliminary data.</text>
</comment>
<evidence type="ECO:0000259" key="4">
    <source>
        <dbReference type="Pfam" id="PF26168"/>
    </source>
</evidence>
<organism evidence="5 6">
    <name type="scientific">Striga hermonthica</name>
    <name type="common">Purple witchweed</name>
    <name type="synonym">Buchnera hermonthica</name>
    <dbReference type="NCBI Taxonomy" id="68872"/>
    <lineage>
        <taxon>Eukaryota</taxon>
        <taxon>Viridiplantae</taxon>
        <taxon>Streptophyta</taxon>
        <taxon>Embryophyta</taxon>
        <taxon>Tracheophyta</taxon>
        <taxon>Spermatophyta</taxon>
        <taxon>Magnoliopsida</taxon>
        <taxon>eudicotyledons</taxon>
        <taxon>Gunneridae</taxon>
        <taxon>Pentapetalae</taxon>
        <taxon>asterids</taxon>
        <taxon>lamiids</taxon>
        <taxon>Lamiales</taxon>
        <taxon>Orobanchaceae</taxon>
        <taxon>Buchnereae</taxon>
        <taxon>Striga</taxon>
    </lineage>
</organism>
<comment type="similarity">
    <text evidence="1">Belongs to the UDP-glycosyltransferase family.</text>
</comment>
<keyword evidence="3" id="KW-0808">Transferase</keyword>
<dbReference type="PANTHER" id="PTHR48047:SF143">
    <property type="entry name" value="UDP-GLYCOSYLTRANSFERASE 73D1"/>
    <property type="match status" value="1"/>
</dbReference>
<dbReference type="AlphaFoldDB" id="A0A9N7NHV6"/>